<dbReference type="GO" id="GO:0071111">
    <property type="term" value="F:cyclic-guanylate-specific phosphodiesterase activity"/>
    <property type="evidence" value="ECO:0007669"/>
    <property type="project" value="InterPro"/>
</dbReference>
<dbReference type="SUPFAM" id="SSF52172">
    <property type="entry name" value="CheY-like"/>
    <property type="match status" value="1"/>
</dbReference>
<dbReference type="NCBIfam" id="TIGR00254">
    <property type="entry name" value="GGDEF"/>
    <property type="match status" value="1"/>
</dbReference>
<dbReference type="Pfam" id="PF00990">
    <property type="entry name" value="GGDEF"/>
    <property type="match status" value="1"/>
</dbReference>
<dbReference type="InterPro" id="IPR000160">
    <property type="entry name" value="GGDEF_dom"/>
</dbReference>
<dbReference type="Gene3D" id="3.20.20.450">
    <property type="entry name" value="EAL domain"/>
    <property type="match status" value="1"/>
</dbReference>
<name>A0A3D9FCW7_9SPHN</name>
<dbReference type="PANTHER" id="PTHR33121:SF79">
    <property type="entry name" value="CYCLIC DI-GMP PHOSPHODIESTERASE PDED-RELATED"/>
    <property type="match status" value="1"/>
</dbReference>
<comment type="caution">
    <text evidence="3">The sequence shown here is derived from an EMBL/GenBank/DDBJ whole genome shotgun (WGS) entry which is preliminary data.</text>
</comment>
<dbReference type="Proteomes" id="UP000256310">
    <property type="component" value="Unassembled WGS sequence"/>
</dbReference>
<dbReference type="PROSITE" id="PS50883">
    <property type="entry name" value="EAL"/>
    <property type="match status" value="1"/>
</dbReference>
<dbReference type="InterPro" id="IPR029787">
    <property type="entry name" value="Nucleotide_cyclase"/>
</dbReference>
<dbReference type="PANTHER" id="PTHR33121">
    <property type="entry name" value="CYCLIC DI-GMP PHOSPHODIESTERASE PDEF"/>
    <property type="match status" value="1"/>
</dbReference>
<dbReference type="SMART" id="SM00267">
    <property type="entry name" value="GGDEF"/>
    <property type="match status" value="1"/>
</dbReference>
<dbReference type="Pfam" id="PF00563">
    <property type="entry name" value="EAL"/>
    <property type="match status" value="1"/>
</dbReference>
<keyword evidence="4" id="KW-1185">Reference proteome</keyword>
<dbReference type="InterPro" id="IPR001633">
    <property type="entry name" value="EAL_dom"/>
</dbReference>
<accession>A0A3D9FCW7</accession>
<dbReference type="Gene3D" id="3.40.50.2300">
    <property type="match status" value="1"/>
</dbReference>
<dbReference type="CDD" id="cd01948">
    <property type="entry name" value="EAL"/>
    <property type="match status" value="1"/>
</dbReference>
<evidence type="ECO:0000259" key="1">
    <source>
        <dbReference type="PROSITE" id="PS50883"/>
    </source>
</evidence>
<dbReference type="SUPFAM" id="SSF141868">
    <property type="entry name" value="EAL domain-like"/>
    <property type="match status" value="1"/>
</dbReference>
<protein>
    <submittedName>
        <fullName evidence="3">Diguanylate cyclase (GGDEF)-like protein</fullName>
    </submittedName>
</protein>
<dbReference type="EMBL" id="QRDP01000004">
    <property type="protein sequence ID" value="RED15508.1"/>
    <property type="molecule type" value="Genomic_DNA"/>
</dbReference>
<dbReference type="SUPFAM" id="SSF55073">
    <property type="entry name" value="Nucleotide cyclase"/>
    <property type="match status" value="1"/>
</dbReference>
<evidence type="ECO:0000313" key="4">
    <source>
        <dbReference type="Proteomes" id="UP000256310"/>
    </source>
</evidence>
<proteinExistence type="predicted"/>
<dbReference type="CDD" id="cd01949">
    <property type="entry name" value="GGDEF"/>
    <property type="match status" value="1"/>
</dbReference>
<feature type="domain" description="GGDEF" evidence="2">
    <location>
        <begin position="314"/>
        <end position="451"/>
    </location>
</feature>
<dbReference type="AlphaFoldDB" id="A0A3D9FCW7"/>
<feature type="domain" description="EAL" evidence="1">
    <location>
        <begin position="460"/>
        <end position="713"/>
    </location>
</feature>
<sequence>MWIGTLHSGRCALEYPKIAVHRSFLGPIVISTFASSTGNPLFLLSFRQRNELATVVERAGWAPIAARRMDKAERRFILSGARIAVVDSRGAFDDGLAAIRILADPVEANAAALLVLVSKTDVARIDQVLAAGATHYLASPFGDQELIQTLRFVDRYTVRVGGRYQHAAARVAPETVRQTWKLDRGAGQVALNPSLTALLDVSLVEEGSILWPDFLQLLGEKAGEEAGRALDKLTGNGQPTAFAHDLPGASHERMVHHLTLDEDGKTVRAWVELPDEETDHRNISESDYLTGVGDVHSAHQWIDTQLGAERGDGPKLALLLISLHRFERINQAYGSATGDAVLQGMARRIERLIFAMPMRAKLVARLAGAEFAIGLAPSVSLEEAEFAARQLVGVLEKPFITDDQVIRLKTRCGIVTSEDGDENAAAVMRRASVALAEARDGETHPIRVFGKDEEGQAERDSQLEIDLRHALDRDEIEILYQPQVSITSGKIVGVEALARWQHPVFGELGAIALFAAAERSDYLIELSQHVQKKAVETAMGWPSALAGLRLSVNVTAADMAEEDFVDRFSEMVDDAGFDHATLTVEVTESGLIEDLGIAAECLAELRASKFRVAIDDFGTGYSSLAYLKTLPLDYLKIDQRLSQDITGSARDRIVVTGVIEMARSLGLSVIAEGVETEEQLSLLAEQGCELYQGYLCAPPVDIPALEALVAGHN</sequence>
<gene>
    <name evidence="3" type="ORF">DFR46_0503</name>
</gene>
<evidence type="ECO:0000313" key="3">
    <source>
        <dbReference type="EMBL" id="RED15508.1"/>
    </source>
</evidence>
<dbReference type="InterPro" id="IPR011006">
    <property type="entry name" value="CheY-like_superfamily"/>
</dbReference>
<dbReference type="InterPro" id="IPR043128">
    <property type="entry name" value="Rev_trsase/Diguanyl_cyclase"/>
</dbReference>
<dbReference type="Gene3D" id="3.30.70.270">
    <property type="match status" value="1"/>
</dbReference>
<dbReference type="InterPro" id="IPR035919">
    <property type="entry name" value="EAL_sf"/>
</dbReference>
<reference evidence="3 4" key="1">
    <citation type="submission" date="2018-07" db="EMBL/GenBank/DDBJ databases">
        <title>Genomic Encyclopedia of Type Strains, Phase IV (KMG-IV): sequencing the most valuable type-strain genomes for metagenomic binning, comparative biology and taxonomic classification.</title>
        <authorList>
            <person name="Goeker M."/>
        </authorList>
    </citation>
    <scope>NUCLEOTIDE SEQUENCE [LARGE SCALE GENOMIC DNA]</scope>
    <source>
        <strain evidence="3 4">DSM 26725</strain>
    </source>
</reference>
<dbReference type="InterPro" id="IPR050706">
    <property type="entry name" value="Cyclic-di-GMP_PDE-like"/>
</dbReference>
<organism evidence="3 4">
    <name type="scientific">Parasphingopyxis lamellibrachiae</name>
    <dbReference type="NCBI Taxonomy" id="680125"/>
    <lineage>
        <taxon>Bacteria</taxon>
        <taxon>Pseudomonadati</taxon>
        <taxon>Pseudomonadota</taxon>
        <taxon>Alphaproteobacteria</taxon>
        <taxon>Sphingomonadales</taxon>
        <taxon>Sphingomonadaceae</taxon>
        <taxon>Parasphingopyxis</taxon>
    </lineage>
</organism>
<dbReference type="SMART" id="SM00052">
    <property type="entry name" value="EAL"/>
    <property type="match status" value="1"/>
</dbReference>
<dbReference type="PROSITE" id="PS50887">
    <property type="entry name" value="GGDEF"/>
    <property type="match status" value="1"/>
</dbReference>
<evidence type="ECO:0000259" key="2">
    <source>
        <dbReference type="PROSITE" id="PS50887"/>
    </source>
</evidence>